<dbReference type="InterPro" id="IPR006295">
    <property type="entry name" value="DNA_primase_DnaG"/>
</dbReference>
<comment type="subunit">
    <text evidence="12">Monomer. Interacts with DnaB.</text>
</comment>
<dbReference type="InterPro" id="IPR019475">
    <property type="entry name" value="DNA_primase_DnaB-bd"/>
</dbReference>
<dbReference type="InterPro" id="IPR036977">
    <property type="entry name" value="DNA_primase_Znf_CHC2"/>
</dbReference>
<comment type="catalytic activity">
    <reaction evidence="12">
        <text>ssDNA + n NTP = ssDNA/pppN(pN)n-1 hybrid + (n-1) diphosphate.</text>
        <dbReference type="EC" id="2.7.7.101"/>
    </reaction>
</comment>
<comment type="caution">
    <text evidence="16">The sequence shown here is derived from an EMBL/GenBank/DDBJ whole genome shotgun (WGS) entry which is preliminary data.</text>
</comment>
<dbReference type="InterPro" id="IPR037068">
    <property type="entry name" value="DNA_primase_core_N_sf"/>
</dbReference>
<evidence type="ECO:0000256" key="13">
    <source>
        <dbReference type="PIRNR" id="PIRNR002811"/>
    </source>
</evidence>
<keyword evidence="2 12" id="KW-0639">Primosome</keyword>
<dbReference type="InterPro" id="IPR016136">
    <property type="entry name" value="DNA_helicase_N/primase_C"/>
</dbReference>
<dbReference type="Gene3D" id="1.20.50.20">
    <property type="entry name" value="DnaG, RNA polymerase domain, helical bundle"/>
    <property type="match status" value="1"/>
</dbReference>
<feature type="domain" description="Toprim" evidence="15">
    <location>
        <begin position="254"/>
        <end position="336"/>
    </location>
</feature>
<dbReference type="Gene3D" id="1.10.860.10">
    <property type="entry name" value="DNAb Helicase, Chain A"/>
    <property type="match status" value="1"/>
</dbReference>
<comment type="domain">
    <text evidence="12">Contains an N-terminal zinc-binding domain, a central core domain that contains the primase activity, and a C-terminal DnaB-binding domain.</text>
</comment>
<dbReference type="SUPFAM" id="SSF117023">
    <property type="entry name" value="DNA primase DnaG, C-terminal domain"/>
    <property type="match status" value="1"/>
</dbReference>
<dbReference type="PIRSF" id="PIRSF002811">
    <property type="entry name" value="DnaG"/>
    <property type="match status" value="1"/>
</dbReference>
<dbReference type="RefSeq" id="WP_370564224.1">
    <property type="nucleotide sequence ID" value="NZ_JBFWIB010000007.1"/>
</dbReference>
<dbReference type="Pfam" id="PF08275">
    <property type="entry name" value="DNAG_N"/>
    <property type="match status" value="1"/>
</dbReference>
<dbReference type="Pfam" id="PF13662">
    <property type="entry name" value="Toprim_4"/>
    <property type="match status" value="1"/>
</dbReference>
<comment type="cofactor">
    <cofactor evidence="12 13">
        <name>Zn(2+)</name>
        <dbReference type="ChEBI" id="CHEBI:29105"/>
    </cofactor>
    <text evidence="12 13">Binds 1 zinc ion per monomer.</text>
</comment>
<evidence type="ECO:0000256" key="10">
    <source>
        <dbReference type="ARBA" id="ARBA00023125"/>
    </source>
</evidence>
<dbReference type="InterPro" id="IPR013173">
    <property type="entry name" value="DNA_primase_DnaG_DnaB-bd_dom"/>
</dbReference>
<evidence type="ECO:0000256" key="9">
    <source>
        <dbReference type="ARBA" id="ARBA00022842"/>
    </source>
</evidence>
<organism evidence="16 17">
    <name type="scientific">Luteimonas salinilitoris</name>
    <dbReference type="NCBI Taxonomy" id="3237697"/>
    <lineage>
        <taxon>Bacteria</taxon>
        <taxon>Pseudomonadati</taxon>
        <taxon>Pseudomonadota</taxon>
        <taxon>Gammaproteobacteria</taxon>
        <taxon>Lysobacterales</taxon>
        <taxon>Lysobacteraceae</taxon>
        <taxon>Luteimonas</taxon>
    </lineage>
</organism>
<dbReference type="SUPFAM" id="SSF56731">
    <property type="entry name" value="DNA primase core"/>
    <property type="match status" value="1"/>
</dbReference>
<dbReference type="Pfam" id="PF10410">
    <property type="entry name" value="DnaB_bind"/>
    <property type="match status" value="1"/>
</dbReference>
<dbReference type="InterPro" id="IPR034151">
    <property type="entry name" value="TOPRIM_DnaG_bac"/>
</dbReference>
<dbReference type="PANTHER" id="PTHR30313">
    <property type="entry name" value="DNA PRIMASE"/>
    <property type="match status" value="1"/>
</dbReference>
<dbReference type="Pfam" id="PF01807">
    <property type="entry name" value="Zn_ribbon_DnaG"/>
    <property type="match status" value="1"/>
</dbReference>
<dbReference type="EMBL" id="JBFWIC010000013">
    <property type="protein sequence ID" value="MEZ0475129.1"/>
    <property type="molecule type" value="Genomic_DNA"/>
</dbReference>
<keyword evidence="1 12" id="KW-0240">DNA-directed RNA polymerase</keyword>
<keyword evidence="10 12" id="KW-0238">DNA-binding</keyword>
<evidence type="ECO:0000256" key="2">
    <source>
        <dbReference type="ARBA" id="ARBA00022515"/>
    </source>
</evidence>
<dbReference type="SMART" id="SM00493">
    <property type="entry name" value="TOPRIM"/>
    <property type="match status" value="1"/>
</dbReference>
<comment type="function">
    <text evidence="12 13">RNA polymerase that catalyzes the synthesis of short RNA molecules used as primers for DNA polymerase during DNA replication.</text>
</comment>
<evidence type="ECO:0000259" key="15">
    <source>
        <dbReference type="PROSITE" id="PS50880"/>
    </source>
</evidence>
<evidence type="ECO:0000256" key="11">
    <source>
        <dbReference type="ARBA" id="ARBA00023163"/>
    </source>
</evidence>
<keyword evidence="4 12" id="KW-0548">Nucleotidyltransferase</keyword>
<dbReference type="PROSITE" id="PS50880">
    <property type="entry name" value="TOPRIM"/>
    <property type="match status" value="1"/>
</dbReference>
<keyword evidence="6 12" id="KW-0479">Metal-binding</keyword>
<sequence length="581" mass="64066">MARIPDAFIDDLLARTDIVEVIGARVPLKRQGKEYAACCPFHDERSPSFTVSPTKQFYHCFGCGAHGSAISFLMNYDRMEFLDAVEELARSTGMEIPRETQQRNQDGDTQALFNALDAAAGFFRKQLAANAKARAYLDGRGVDDALREQFGIGYAPDGFSALKDALGSDERRLGLLERAGLLSKNDRGHSYDKFRDRVMFPIADRRGRTIAFGGRVLDKSDGPKYLNSPETALFHKGRELYGLWQVRQANQKIARLIVVEGYMDVIALFQHGIAQAVATLGTATTPDHAELLFRNAPDVYFCFDGDAAGRRAATRAMESVLPRMRDGRQAFFLFLPDGEDPDSLVRAEGAAGIDARLREAVPLSRFLFDSLGADVNLGTLDGKARLAERAQPMLAQIPDGAFADLMRQRLTELTGVGARGSAPQTHVPTHRVRRGASMVPAPKRSLVRAAISLLLQRPALALELPDSYRFTALRQPGITLLTELIALVHARPGITTGSLLEHFEEREEAEALQKLAAQSMPGEEAGWRDEFVGAIAQLDRQTLQQRIDELQTRVSEGGFSSLTDQEKAELRDLQQAPGKRI</sequence>
<evidence type="ECO:0000256" key="7">
    <source>
        <dbReference type="ARBA" id="ARBA00022771"/>
    </source>
</evidence>
<evidence type="ECO:0000256" key="6">
    <source>
        <dbReference type="ARBA" id="ARBA00022723"/>
    </source>
</evidence>
<dbReference type="EC" id="2.7.7.101" evidence="12"/>
<dbReference type="HAMAP" id="MF_00974">
    <property type="entry name" value="DNA_primase_DnaG"/>
    <property type="match status" value="1"/>
</dbReference>
<evidence type="ECO:0000256" key="12">
    <source>
        <dbReference type="HAMAP-Rule" id="MF_00974"/>
    </source>
</evidence>
<reference evidence="16 17" key="1">
    <citation type="submission" date="2024-07" db="EMBL/GenBank/DDBJ databases">
        <title>Luteimonas salilacus sp. nov., isolated from the shore soil of Salt Lake in Tibet of China.</title>
        <authorList>
            <person name="Zhang X."/>
            <person name="Li A."/>
        </authorList>
    </citation>
    <scope>NUCLEOTIDE SEQUENCE [LARGE SCALE GENOMIC DNA]</scope>
    <source>
        <strain evidence="16 17">B3-2-R+30</strain>
    </source>
</reference>
<dbReference type="Gene3D" id="3.40.1360.10">
    <property type="match status" value="1"/>
</dbReference>
<evidence type="ECO:0000256" key="1">
    <source>
        <dbReference type="ARBA" id="ARBA00022478"/>
    </source>
</evidence>
<evidence type="ECO:0000313" key="16">
    <source>
        <dbReference type="EMBL" id="MEZ0475129.1"/>
    </source>
</evidence>
<name>A0ABV4HUR8_9GAMM</name>
<protein>
    <recommendedName>
        <fullName evidence="12 13">DNA primase</fullName>
        <ecNumber evidence="12">2.7.7.101</ecNumber>
    </recommendedName>
</protein>
<feature type="region of interest" description="Disordered" evidence="14">
    <location>
        <begin position="558"/>
        <end position="581"/>
    </location>
</feature>
<keyword evidence="7 12" id="KW-0863">Zinc-finger</keyword>
<comment type="similarity">
    <text evidence="12 13">Belongs to the DnaG primase family.</text>
</comment>
<evidence type="ECO:0000256" key="14">
    <source>
        <dbReference type="SAM" id="MobiDB-lite"/>
    </source>
</evidence>
<evidence type="ECO:0000256" key="8">
    <source>
        <dbReference type="ARBA" id="ARBA00022833"/>
    </source>
</evidence>
<evidence type="ECO:0000313" key="17">
    <source>
        <dbReference type="Proteomes" id="UP001566331"/>
    </source>
</evidence>
<dbReference type="SUPFAM" id="SSF57783">
    <property type="entry name" value="Zinc beta-ribbon"/>
    <property type="match status" value="1"/>
</dbReference>
<dbReference type="Gene3D" id="3.90.980.10">
    <property type="entry name" value="DNA primase, catalytic core, N-terminal domain"/>
    <property type="match status" value="1"/>
</dbReference>
<dbReference type="PANTHER" id="PTHR30313:SF2">
    <property type="entry name" value="DNA PRIMASE"/>
    <property type="match status" value="1"/>
</dbReference>
<dbReference type="SMART" id="SM00400">
    <property type="entry name" value="ZnF_CHCC"/>
    <property type="match status" value="1"/>
</dbReference>
<dbReference type="InterPro" id="IPR013264">
    <property type="entry name" value="DNAG_N"/>
</dbReference>
<evidence type="ECO:0000256" key="4">
    <source>
        <dbReference type="ARBA" id="ARBA00022695"/>
    </source>
</evidence>
<dbReference type="InterPro" id="IPR030846">
    <property type="entry name" value="DnaG_bac"/>
</dbReference>
<dbReference type="InterPro" id="IPR002694">
    <property type="entry name" value="Znf_CHC2"/>
</dbReference>
<gene>
    <name evidence="12 16" type="primary">dnaG</name>
    <name evidence="16" type="ORF">AB6713_10955</name>
</gene>
<keyword evidence="5 12" id="KW-0235">DNA replication</keyword>
<evidence type="ECO:0000256" key="5">
    <source>
        <dbReference type="ARBA" id="ARBA00022705"/>
    </source>
</evidence>
<dbReference type="SMART" id="SM00766">
    <property type="entry name" value="DnaG_DnaB_bind"/>
    <property type="match status" value="1"/>
</dbReference>
<dbReference type="Gene3D" id="3.90.580.10">
    <property type="entry name" value="Zinc finger, CHC2-type domain"/>
    <property type="match status" value="1"/>
</dbReference>
<keyword evidence="8 12" id="KW-0862">Zinc</keyword>
<evidence type="ECO:0000256" key="3">
    <source>
        <dbReference type="ARBA" id="ARBA00022679"/>
    </source>
</evidence>
<keyword evidence="11 12" id="KW-0804">Transcription</keyword>
<keyword evidence="3 12" id="KW-0808">Transferase</keyword>
<dbReference type="NCBIfam" id="TIGR01391">
    <property type="entry name" value="dnaG"/>
    <property type="match status" value="1"/>
</dbReference>
<accession>A0ABV4HUR8</accession>
<feature type="zinc finger region" description="CHC2-type" evidence="12">
    <location>
        <begin position="39"/>
        <end position="63"/>
    </location>
</feature>
<keyword evidence="17" id="KW-1185">Reference proteome</keyword>
<dbReference type="InterPro" id="IPR006171">
    <property type="entry name" value="TOPRIM_dom"/>
</dbReference>
<dbReference type="Pfam" id="PF08278">
    <property type="entry name" value="DnaG_DnaB_bind"/>
    <property type="match status" value="1"/>
</dbReference>
<keyword evidence="9" id="KW-0460">Magnesium</keyword>
<dbReference type="Proteomes" id="UP001566331">
    <property type="component" value="Unassembled WGS sequence"/>
</dbReference>
<dbReference type="CDD" id="cd03364">
    <property type="entry name" value="TOPRIM_DnaG_primases"/>
    <property type="match status" value="1"/>
</dbReference>
<proteinExistence type="inferred from homology"/>
<dbReference type="InterPro" id="IPR050219">
    <property type="entry name" value="DnaG_primase"/>
</dbReference>